<comment type="cofactor">
    <cofactor evidence="2">
        <name>Zn(2+)</name>
        <dbReference type="ChEBI" id="CHEBI:29105"/>
    </cofactor>
</comment>
<accession>W5YSM7</accession>
<dbReference type="SUPFAM" id="SSF55846">
    <property type="entry name" value="N-acetylmuramoyl-L-alanine amidase-like"/>
    <property type="match status" value="1"/>
</dbReference>
<dbReference type="SMART" id="SM00644">
    <property type="entry name" value="Ami_2"/>
    <property type="match status" value="1"/>
</dbReference>
<dbReference type="Pfam" id="PF01510">
    <property type="entry name" value="Amidase_2"/>
    <property type="match status" value="1"/>
</dbReference>
<dbReference type="GO" id="GO:0009254">
    <property type="term" value="P:peptidoglycan turnover"/>
    <property type="evidence" value="ECO:0007669"/>
    <property type="project" value="TreeGrafter"/>
</dbReference>
<evidence type="ECO:0000313" key="15">
    <source>
        <dbReference type="EMBL" id="AHI32247.1"/>
    </source>
</evidence>
<evidence type="ECO:0000259" key="14">
    <source>
        <dbReference type="SMART" id="SM00644"/>
    </source>
</evidence>
<dbReference type="InterPro" id="IPR036505">
    <property type="entry name" value="Amidase/PGRP_sf"/>
</dbReference>
<evidence type="ECO:0000256" key="11">
    <source>
        <dbReference type="ARBA" id="ARBA00039257"/>
    </source>
</evidence>
<protein>
    <recommendedName>
        <fullName evidence="11">1,6-anhydro-N-acetylmuramyl-L-alanine amidase AmpD</fullName>
        <ecNumber evidence="5">3.5.1.28</ecNumber>
    </recommendedName>
    <alternativeName>
        <fullName evidence="12">N-acetylmuramoyl-L-alanine amidase</fullName>
    </alternativeName>
</protein>
<evidence type="ECO:0000256" key="6">
    <source>
        <dbReference type="ARBA" id="ARBA00022490"/>
    </source>
</evidence>
<evidence type="ECO:0000256" key="5">
    <source>
        <dbReference type="ARBA" id="ARBA00011901"/>
    </source>
</evidence>
<feature type="compositionally biased region" description="Polar residues" evidence="13">
    <location>
        <begin position="1"/>
        <end position="12"/>
    </location>
</feature>
<dbReference type="Gene3D" id="3.40.80.10">
    <property type="entry name" value="Peptidoglycan recognition protein-like"/>
    <property type="match status" value="1"/>
</dbReference>
<evidence type="ECO:0000256" key="2">
    <source>
        <dbReference type="ARBA" id="ARBA00001947"/>
    </source>
</evidence>
<dbReference type="CDD" id="cd06583">
    <property type="entry name" value="PGRP"/>
    <property type="match status" value="1"/>
</dbReference>
<dbReference type="InterPro" id="IPR051206">
    <property type="entry name" value="NAMLAA_amidase_2"/>
</dbReference>
<comment type="catalytic activity">
    <reaction evidence="1">
        <text>Hydrolyzes the link between N-acetylmuramoyl residues and L-amino acid residues in certain cell-wall glycopeptides.</text>
        <dbReference type="EC" id="3.5.1.28"/>
    </reaction>
</comment>
<name>W5YSM7_9GAMM</name>
<keyword evidence="10" id="KW-0961">Cell wall biogenesis/degradation</keyword>
<evidence type="ECO:0000313" key="16">
    <source>
        <dbReference type="Proteomes" id="UP000035081"/>
    </source>
</evidence>
<dbReference type="PANTHER" id="PTHR30417">
    <property type="entry name" value="N-ACETYLMURAMOYL-L-ALANINE AMIDASE AMID"/>
    <property type="match status" value="1"/>
</dbReference>
<keyword evidence="8" id="KW-0378">Hydrolase</keyword>
<evidence type="ECO:0000256" key="3">
    <source>
        <dbReference type="ARBA" id="ARBA00004496"/>
    </source>
</evidence>
<dbReference type="GO" id="GO:0046872">
    <property type="term" value="F:metal ion binding"/>
    <property type="evidence" value="ECO:0007669"/>
    <property type="project" value="UniProtKB-KW"/>
</dbReference>
<keyword evidence="7" id="KW-0479">Metal-binding</keyword>
<dbReference type="GO" id="GO:0071555">
    <property type="term" value="P:cell wall organization"/>
    <property type="evidence" value="ECO:0007669"/>
    <property type="project" value="UniProtKB-KW"/>
</dbReference>
<evidence type="ECO:0000256" key="8">
    <source>
        <dbReference type="ARBA" id="ARBA00022801"/>
    </source>
</evidence>
<feature type="region of interest" description="Disordered" evidence="13">
    <location>
        <begin position="1"/>
        <end position="23"/>
    </location>
</feature>
<dbReference type="InterPro" id="IPR002502">
    <property type="entry name" value="Amidase_domain"/>
</dbReference>
<dbReference type="KEGG" id="msr:AU15_16340"/>
<organism evidence="15 16">
    <name type="scientific">Marinobacter salarius</name>
    <dbReference type="NCBI Taxonomy" id="1420917"/>
    <lineage>
        <taxon>Bacteria</taxon>
        <taxon>Pseudomonadati</taxon>
        <taxon>Pseudomonadota</taxon>
        <taxon>Gammaproteobacteria</taxon>
        <taxon>Pseudomonadales</taxon>
        <taxon>Marinobacteraceae</taxon>
        <taxon>Marinobacter</taxon>
    </lineage>
</organism>
<dbReference type="PANTHER" id="PTHR30417:SF4">
    <property type="entry name" value="1,6-ANHYDRO-N-ACETYLMURAMYL-L-ALANINE AMIDASE AMPD"/>
    <property type="match status" value="1"/>
</dbReference>
<evidence type="ECO:0000256" key="7">
    <source>
        <dbReference type="ARBA" id="ARBA00022723"/>
    </source>
</evidence>
<dbReference type="GO" id="GO:0008745">
    <property type="term" value="F:N-acetylmuramoyl-L-alanine amidase activity"/>
    <property type="evidence" value="ECO:0007669"/>
    <property type="project" value="UniProtKB-EC"/>
</dbReference>
<dbReference type="HOGENOM" id="CLU_049290_1_0_6"/>
<dbReference type="AlphaFoldDB" id="W5YSM7"/>
<evidence type="ECO:0000256" key="9">
    <source>
        <dbReference type="ARBA" id="ARBA00022833"/>
    </source>
</evidence>
<feature type="domain" description="N-acetylmuramoyl-L-alanine amidase" evidence="14">
    <location>
        <begin position="63"/>
        <end position="214"/>
    </location>
</feature>
<dbReference type="EMBL" id="CP007152">
    <property type="protein sequence ID" value="AHI32247.1"/>
    <property type="molecule type" value="Genomic_DNA"/>
</dbReference>
<sequence length="236" mass="25620">MCFNQGHQSNNGERIGGPVCSPRPVGTTLSETIPSRNTIDLSPPAVAGLRTTGWVAGARWCPSPNFGKRPEGAAISLLVVHNISLPPGQFGGDAIERFFCNQLSPSEHPYFETIADMKVSSHLLIRRDGECLQFVSLLERAWHAGRSCFQGLEECNDYSIGIELEGADDIPYTAAQYEVLADVSALIMKSWPAITPERITGHSDIAPGRKTDPGPAFDWPRYRQLLGTGRGNGADN</sequence>
<evidence type="ECO:0000256" key="12">
    <source>
        <dbReference type="ARBA" id="ARBA00042615"/>
    </source>
</evidence>
<keyword evidence="6" id="KW-0963">Cytoplasm</keyword>
<dbReference type="GO" id="GO:0009253">
    <property type="term" value="P:peptidoglycan catabolic process"/>
    <property type="evidence" value="ECO:0007669"/>
    <property type="project" value="InterPro"/>
</dbReference>
<dbReference type="Proteomes" id="UP000035081">
    <property type="component" value="Chromosome"/>
</dbReference>
<evidence type="ECO:0000256" key="4">
    <source>
        <dbReference type="ARBA" id="ARBA00007553"/>
    </source>
</evidence>
<dbReference type="NCBIfam" id="NF008758">
    <property type="entry name" value="PRK11789.1"/>
    <property type="match status" value="1"/>
</dbReference>
<dbReference type="GO" id="GO:0005737">
    <property type="term" value="C:cytoplasm"/>
    <property type="evidence" value="ECO:0007669"/>
    <property type="project" value="UniProtKB-SubCell"/>
</dbReference>
<dbReference type="EC" id="3.5.1.28" evidence="5"/>
<comment type="similarity">
    <text evidence="4">Belongs to the N-acetylmuramoyl-L-alanine amidase 2 family.</text>
</comment>
<keyword evidence="9" id="KW-0862">Zinc</keyword>
<evidence type="ECO:0000256" key="13">
    <source>
        <dbReference type="SAM" id="MobiDB-lite"/>
    </source>
</evidence>
<gene>
    <name evidence="15" type="ORF">AU15_16340</name>
</gene>
<reference evidence="15 16" key="1">
    <citation type="journal article" date="2014" name="Genome Announc.">
        <title>Draft Genome Sequences of Marinobacter similis A3d10T and Marinobacter salarius R9SW1T.</title>
        <authorList>
            <person name="Ivanova E.P."/>
            <person name="Ng H.J."/>
            <person name="Webb H.K."/>
            <person name="Feng G."/>
            <person name="Oshima K."/>
            <person name="Hattori M."/>
            <person name="Ohkuma M."/>
            <person name="Sergeev A.F."/>
            <person name="Mikhailov V.V."/>
            <person name="Crawford R.J."/>
            <person name="Sawabe T."/>
        </authorList>
    </citation>
    <scope>NUCLEOTIDE SEQUENCE [LARGE SCALE GENOMIC DNA]</scope>
    <source>
        <strain evidence="16">A3d10 and R9SW1</strain>
    </source>
</reference>
<proteinExistence type="inferred from homology"/>
<evidence type="ECO:0000256" key="10">
    <source>
        <dbReference type="ARBA" id="ARBA00023316"/>
    </source>
</evidence>
<evidence type="ECO:0000256" key="1">
    <source>
        <dbReference type="ARBA" id="ARBA00001561"/>
    </source>
</evidence>
<comment type="subcellular location">
    <subcellularLocation>
        <location evidence="3">Cytoplasm</location>
    </subcellularLocation>
</comment>